<dbReference type="InterPro" id="IPR050765">
    <property type="entry name" value="Riboflavin_Biosynth_HTPR"/>
</dbReference>
<evidence type="ECO:0000313" key="6">
    <source>
        <dbReference type="EMBL" id="CAD8935038.1"/>
    </source>
</evidence>
<comment type="pathway">
    <text evidence="1">Cofactor biosynthesis; riboflavin biosynthesis.</text>
</comment>
<reference evidence="6" key="1">
    <citation type="submission" date="2021-01" db="EMBL/GenBank/DDBJ databases">
        <authorList>
            <person name="Corre E."/>
            <person name="Pelletier E."/>
            <person name="Niang G."/>
            <person name="Scheremetjew M."/>
            <person name="Finn R."/>
            <person name="Kale V."/>
            <person name="Holt S."/>
            <person name="Cochrane G."/>
            <person name="Meng A."/>
            <person name="Brown T."/>
            <person name="Cohen L."/>
        </authorList>
    </citation>
    <scope>NUCLEOTIDE SEQUENCE</scope>
    <source>
        <strain evidence="6">ECT3854</strain>
    </source>
</reference>
<accession>A0A7S1D192</accession>
<dbReference type="GO" id="GO:0008703">
    <property type="term" value="F:5-amino-6-(5-phosphoribosylamino)uracil reductase activity"/>
    <property type="evidence" value="ECO:0007669"/>
    <property type="project" value="InterPro"/>
</dbReference>
<dbReference type="PANTHER" id="PTHR38011:SF7">
    <property type="entry name" value="2,5-DIAMINO-6-RIBOSYLAMINO-4(3H)-PYRIMIDINONE 5'-PHOSPHATE REDUCTASE"/>
    <property type="match status" value="1"/>
</dbReference>
<dbReference type="SUPFAM" id="SSF53597">
    <property type="entry name" value="Dihydrofolate reductase-like"/>
    <property type="match status" value="1"/>
</dbReference>
<evidence type="ECO:0000256" key="3">
    <source>
        <dbReference type="ARBA" id="ARBA00023002"/>
    </source>
</evidence>
<name>A0A7S1D192_CYCTE</name>
<gene>
    <name evidence="6" type="ORF">CTEN0397_LOCUS6071</name>
</gene>
<feature type="compositionally biased region" description="Acidic residues" evidence="4">
    <location>
        <begin position="38"/>
        <end position="48"/>
    </location>
</feature>
<evidence type="ECO:0000259" key="5">
    <source>
        <dbReference type="Pfam" id="PF01872"/>
    </source>
</evidence>
<dbReference type="Gene3D" id="3.40.430.10">
    <property type="entry name" value="Dihydrofolate Reductase, subunit A"/>
    <property type="match status" value="1"/>
</dbReference>
<sequence>MIREWKDDGTTCRRRPFVTLTYAQSLDGKIAIHQQSEEEKEEEEEEEENGAKQKGPSSNLVLSGPDSLLMTHGLRSIHDAILVGGSTLLVDNPRLSNRLWGSRQHQQQQQQHQPIPVVLDTNLQSVTKLGALRKAKNILVCCSHEAATNVDVSVDDDKNKFTAIPCNTTNDGTLDLRDVLLRLYERGIRSVMVEGGAQVLTSFVTTNNNDDDNDHHHHQPLVDCVCVTISPKLIGQANGIPSIHNIPSIAHPYVNLANNDNGGRFISLGDDCVFLCRQQQ</sequence>
<dbReference type="EMBL" id="HBFW01009397">
    <property type="protein sequence ID" value="CAD8935038.1"/>
    <property type="molecule type" value="Transcribed_RNA"/>
</dbReference>
<feature type="region of interest" description="Disordered" evidence="4">
    <location>
        <begin position="34"/>
        <end position="64"/>
    </location>
</feature>
<dbReference type="InterPro" id="IPR024072">
    <property type="entry name" value="DHFR-like_dom_sf"/>
</dbReference>
<evidence type="ECO:0000256" key="4">
    <source>
        <dbReference type="SAM" id="MobiDB-lite"/>
    </source>
</evidence>
<protein>
    <recommendedName>
        <fullName evidence="5">Bacterial bifunctional deaminase-reductase C-terminal domain-containing protein</fullName>
    </recommendedName>
</protein>
<dbReference type="Pfam" id="PF01872">
    <property type="entry name" value="RibD_C"/>
    <property type="match status" value="1"/>
</dbReference>
<keyword evidence="3" id="KW-0560">Oxidoreductase</keyword>
<proteinExistence type="predicted"/>
<keyword evidence="2" id="KW-0521">NADP</keyword>
<evidence type="ECO:0000256" key="2">
    <source>
        <dbReference type="ARBA" id="ARBA00022857"/>
    </source>
</evidence>
<dbReference type="PANTHER" id="PTHR38011">
    <property type="entry name" value="DIHYDROFOLATE REDUCTASE FAMILY PROTEIN (AFU_ORTHOLOGUE AFUA_8G06820)"/>
    <property type="match status" value="1"/>
</dbReference>
<dbReference type="AlphaFoldDB" id="A0A7S1D192"/>
<organism evidence="6">
    <name type="scientific">Cyclophora tenuis</name>
    <name type="common">Marine diatom</name>
    <dbReference type="NCBI Taxonomy" id="216820"/>
    <lineage>
        <taxon>Eukaryota</taxon>
        <taxon>Sar</taxon>
        <taxon>Stramenopiles</taxon>
        <taxon>Ochrophyta</taxon>
        <taxon>Bacillariophyta</taxon>
        <taxon>Fragilariophyceae</taxon>
        <taxon>Fragilariophycidae</taxon>
        <taxon>Cyclophorales</taxon>
        <taxon>Cyclophoraceae</taxon>
        <taxon>Cyclophora</taxon>
    </lineage>
</organism>
<feature type="domain" description="Bacterial bifunctional deaminase-reductase C-terminal" evidence="5">
    <location>
        <begin position="16"/>
        <end position="242"/>
    </location>
</feature>
<dbReference type="InterPro" id="IPR002734">
    <property type="entry name" value="RibDG_C"/>
</dbReference>
<evidence type="ECO:0000256" key="1">
    <source>
        <dbReference type="ARBA" id="ARBA00005104"/>
    </source>
</evidence>
<dbReference type="GO" id="GO:0009231">
    <property type="term" value="P:riboflavin biosynthetic process"/>
    <property type="evidence" value="ECO:0007669"/>
    <property type="project" value="InterPro"/>
</dbReference>